<organism evidence="1 2">
    <name type="scientific">Phytophthora fragariae</name>
    <dbReference type="NCBI Taxonomy" id="53985"/>
    <lineage>
        <taxon>Eukaryota</taxon>
        <taxon>Sar</taxon>
        <taxon>Stramenopiles</taxon>
        <taxon>Oomycota</taxon>
        <taxon>Peronosporomycetes</taxon>
        <taxon>Peronosporales</taxon>
        <taxon>Peronosporaceae</taxon>
        <taxon>Phytophthora</taxon>
    </lineage>
</organism>
<name>A0A6A3U573_9STRA</name>
<comment type="caution">
    <text evidence="1">The sequence shown here is derived from an EMBL/GenBank/DDBJ whole genome shotgun (WGS) entry which is preliminary data.</text>
</comment>
<dbReference type="EMBL" id="QXGB01011779">
    <property type="protein sequence ID" value="KAE9146120.1"/>
    <property type="molecule type" value="Genomic_DNA"/>
</dbReference>
<evidence type="ECO:0000313" key="2">
    <source>
        <dbReference type="Proteomes" id="UP000433483"/>
    </source>
</evidence>
<keyword evidence="2" id="KW-1185">Reference proteome</keyword>
<reference evidence="1 2" key="1">
    <citation type="submission" date="2018-08" db="EMBL/GenBank/DDBJ databases">
        <title>Genomic investigation of the strawberry pathogen Phytophthora fragariae indicates pathogenicity is determined by transcriptional variation in three key races.</title>
        <authorList>
            <person name="Adams T.M."/>
            <person name="Armitage A.D."/>
            <person name="Sobczyk M.K."/>
            <person name="Bates H.J."/>
            <person name="Dunwell J.M."/>
            <person name="Nellist C.F."/>
            <person name="Harrison R.J."/>
        </authorList>
    </citation>
    <scope>NUCLEOTIDE SEQUENCE [LARGE SCALE GENOMIC DNA]</scope>
    <source>
        <strain evidence="1 2">NOV-27</strain>
    </source>
</reference>
<accession>A0A6A3U573</accession>
<proteinExistence type="predicted"/>
<evidence type="ECO:0000313" key="1">
    <source>
        <dbReference type="EMBL" id="KAE9146120.1"/>
    </source>
</evidence>
<gene>
    <name evidence="1" type="ORF">PF005_g33654</name>
</gene>
<protein>
    <submittedName>
        <fullName evidence="1">Uncharacterized protein</fullName>
    </submittedName>
</protein>
<sequence length="14" mass="1548">PHKIFISAATPPIR</sequence>
<dbReference type="Proteomes" id="UP000433483">
    <property type="component" value="Unassembled WGS sequence"/>
</dbReference>
<feature type="non-terminal residue" evidence="1">
    <location>
        <position position="1"/>
    </location>
</feature>